<protein>
    <submittedName>
        <fullName evidence="1">Uncharacterized protein</fullName>
    </submittedName>
</protein>
<proteinExistence type="predicted"/>
<name>A0A4Y9F9Y4_9DEIN</name>
<comment type="caution">
    <text evidence="1">The sequence shown here is derived from an EMBL/GenBank/DDBJ whole genome shotgun (WGS) entry which is preliminary data.</text>
</comment>
<dbReference type="RefSeq" id="WP_135261144.1">
    <property type="nucleotide sequence ID" value="NZ_SJZF01000044.1"/>
</dbReference>
<sequence>MVRAKDIHIQAKSLRKERCPLCQGEGILLAFRPLGEPPRPPLLGYWDPAEVWEACPECEGAGHLPAEPEENPDPWGLLLKIRATPVTWGRGGEEVEELADWVAAYRRLRQGAKLPPEEAARAASVEVFGPLPF</sequence>
<dbReference type="Proteomes" id="UP000297668">
    <property type="component" value="Unassembled WGS sequence"/>
</dbReference>
<organism evidence="1 2">
    <name type="scientific">Thermus tengchongensis</name>
    <dbReference type="NCBI Taxonomy" id="1214928"/>
    <lineage>
        <taxon>Bacteria</taxon>
        <taxon>Thermotogati</taxon>
        <taxon>Deinococcota</taxon>
        <taxon>Deinococci</taxon>
        <taxon>Thermales</taxon>
        <taxon>Thermaceae</taxon>
        <taxon>Thermus</taxon>
    </lineage>
</organism>
<dbReference type="EMBL" id="SJZF01000044">
    <property type="protein sequence ID" value="TFU24978.1"/>
    <property type="molecule type" value="Genomic_DNA"/>
</dbReference>
<reference evidence="1 2" key="1">
    <citation type="submission" date="2019-03" db="EMBL/GenBank/DDBJ databases">
        <title>Thermus tengchongensis species for the arsenic transformation mechanism.</title>
        <authorList>
            <person name="Yuan G.C."/>
        </authorList>
    </citation>
    <scope>NUCLEOTIDE SEQUENCE [LARGE SCALE GENOMIC DNA]</scope>
    <source>
        <strain evidence="1 2">15W</strain>
    </source>
</reference>
<gene>
    <name evidence="1" type="ORF">E0687_13100</name>
</gene>
<evidence type="ECO:0000313" key="1">
    <source>
        <dbReference type="EMBL" id="TFU24978.1"/>
    </source>
</evidence>
<accession>A0A4Y9F9Y4</accession>
<evidence type="ECO:0000313" key="2">
    <source>
        <dbReference type="Proteomes" id="UP000297668"/>
    </source>
</evidence>
<dbReference type="AlphaFoldDB" id="A0A4Y9F9Y4"/>